<evidence type="ECO:0000259" key="5">
    <source>
        <dbReference type="PROSITE" id="PS50931"/>
    </source>
</evidence>
<keyword evidence="3" id="KW-0238">DNA-binding</keyword>
<dbReference type="PANTHER" id="PTHR30419">
    <property type="entry name" value="HTH-TYPE TRANSCRIPTIONAL REGULATOR YBHD"/>
    <property type="match status" value="1"/>
</dbReference>
<comment type="similarity">
    <text evidence="1">Belongs to the LysR transcriptional regulatory family.</text>
</comment>
<evidence type="ECO:0000313" key="6">
    <source>
        <dbReference type="EMBL" id="NEY18985.1"/>
    </source>
</evidence>
<proteinExistence type="inferred from homology"/>
<dbReference type="InterPro" id="IPR036388">
    <property type="entry name" value="WH-like_DNA-bd_sf"/>
</dbReference>
<keyword evidence="2" id="KW-0805">Transcription regulation</keyword>
<evidence type="ECO:0000256" key="4">
    <source>
        <dbReference type="ARBA" id="ARBA00023163"/>
    </source>
</evidence>
<name>A0A6M0P428_9BACI</name>
<dbReference type="InterPro" id="IPR036390">
    <property type="entry name" value="WH_DNA-bd_sf"/>
</dbReference>
<dbReference type="AlphaFoldDB" id="A0A6M0P428"/>
<dbReference type="FunFam" id="1.10.10.10:FF:000001">
    <property type="entry name" value="LysR family transcriptional regulator"/>
    <property type="match status" value="1"/>
</dbReference>
<protein>
    <submittedName>
        <fullName evidence="6">LysR family transcriptional regulator</fullName>
    </submittedName>
</protein>
<dbReference type="GO" id="GO:0003700">
    <property type="term" value="F:DNA-binding transcription factor activity"/>
    <property type="evidence" value="ECO:0007669"/>
    <property type="project" value="InterPro"/>
</dbReference>
<dbReference type="SUPFAM" id="SSF46785">
    <property type="entry name" value="Winged helix' DNA-binding domain"/>
    <property type="match status" value="1"/>
</dbReference>
<dbReference type="GO" id="GO:0005829">
    <property type="term" value="C:cytosol"/>
    <property type="evidence" value="ECO:0007669"/>
    <property type="project" value="TreeGrafter"/>
</dbReference>
<dbReference type="InterPro" id="IPR000847">
    <property type="entry name" value="LysR_HTH_N"/>
</dbReference>
<dbReference type="SUPFAM" id="SSF53850">
    <property type="entry name" value="Periplasmic binding protein-like II"/>
    <property type="match status" value="1"/>
</dbReference>
<dbReference type="PROSITE" id="PS50931">
    <property type="entry name" value="HTH_LYSR"/>
    <property type="match status" value="1"/>
</dbReference>
<evidence type="ECO:0000313" key="7">
    <source>
        <dbReference type="Proteomes" id="UP000476934"/>
    </source>
</evidence>
<accession>A0A6M0P428</accession>
<dbReference type="InterPro" id="IPR050950">
    <property type="entry name" value="HTH-type_LysR_regulators"/>
</dbReference>
<organism evidence="6 7">
    <name type="scientific">Heyndrickxia ginsengihumi</name>
    <dbReference type="NCBI Taxonomy" id="363870"/>
    <lineage>
        <taxon>Bacteria</taxon>
        <taxon>Bacillati</taxon>
        <taxon>Bacillota</taxon>
        <taxon>Bacilli</taxon>
        <taxon>Bacillales</taxon>
        <taxon>Bacillaceae</taxon>
        <taxon>Heyndrickxia</taxon>
    </lineage>
</organism>
<keyword evidence="4" id="KW-0804">Transcription</keyword>
<dbReference type="EMBL" id="JAAIWK010000003">
    <property type="protein sequence ID" value="NEY18985.1"/>
    <property type="molecule type" value="Genomic_DNA"/>
</dbReference>
<gene>
    <name evidence="6" type="ORF">G4D61_03245</name>
</gene>
<dbReference type="CDD" id="cd05466">
    <property type="entry name" value="PBP2_LTTR_substrate"/>
    <property type="match status" value="1"/>
</dbReference>
<comment type="caution">
    <text evidence="6">The sequence shown here is derived from an EMBL/GenBank/DDBJ whole genome shotgun (WGS) entry which is preliminary data.</text>
</comment>
<dbReference type="PRINTS" id="PR00039">
    <property type="entry name" value="HTHLYSR"/>
</dbReference>
<evidence type="ECO:0000256" key="2">
    <source>
        <dbReference type="ARBA" id="ARBA00023015"/>
    </source>
</evidence>
<dbReference type="RefSeq" id="WP_163173209.1">
    <property type="nucleotide sequence ID" value="NZ_JAAIWK010000003.1"/>
</dbReference>
<dbReference type="PANTHER" id="PTHR30419:SF28">
    <property type="entry name" value="HTH-TYPE TRANSCRIPTIONAL REGULATOR BSDA"/>
    <property type="match status" value="1"/>
</dbReference>
<evidence type="ECO:0000256" key="1">
    <source>
        <dbReference type="ARBA" id="ARBA00009437"/>
    </source>
</evidence>
<dbReference type="Proteomes" id="UP000476934">
    <property type="component" value="Unassembled WGS sequence"/>
</dbReference>
<reference evidence="6 7" key="1">
    <citation type="submission" date="2020-03" db="EMBL/GenBank/DDBJ databases">
        <title>Bacillus aquiflavi sp. nov., isolated from yellow water of strong flavor Chinese baijiu in Yibin region of China.</title>
        <authorList>
            <person name="Xie J."/>
        </authorList>
    </citation>
    <scope>NUCLEOTIDE SEQUENCE [LARGE SCALE GENOMIC DNA]</scope>
    <source>
        <strain evidence="6 7">Gsoil 114</strain>
    </source>
</reference>
<evidence type="ECO:0000256" key="3">
    <source>
        <dbReference type="ARBA" id="ARBA00023125"/>
    </source>
</evidence>
<dbReference type="Pfam" id="PF00126">
    <property type="entry name" value="HTH_1"/>
    <property type="match status" value="1"/>
</dbReference>
<sequence length="292" mass="33253">MDIRQLRYFVTIAEEGTITKAAQHLHMAQPPLSRQLKQMEDELGVTLFERNKKKKVTLTNQGYLFLKKAKEVLHKFDEAIIEVQEFGEEVSGTLSVGSTIYCAPVLLSTLNRFRHQYADIKFNIWEGSSAFLMDLLDNHQIDIAITAGPFSTDNIEIQKLNTDPCVVIVPNDYPVENTSLNLHEIALLPLLLLRPSQGNGLYDEIIVEFQHVNIEANILCECHDSAMLLNLVKMGFGATILPESMVHDQFIDKFKIVHIQNNPWITEPHIVWRANSYLPASAKEFLTFFNES</sequence>
<dbReference type="InterPro" id="IPR005119">
    <property type="entry name" value="LysR_subst-bd"/>
</dbReference>
<dbReference type="Pfam" id="PF03466">
    <property type="entry name" value="LysR_substrate"/>
    <property type="match status" value="1"/>
</dbReference>
<dbReference type="Gene3D" id="1.10.10.10">
    <property type="entry name" value="Winged helix-like DNA-binding domain superfamily/Winged helix DNA-binding domain"/>
    <property type="match status" value="1"/>
</dbReference>
<dbReference type="GO" id="GO:0003677">
    <property type="term" value="F:DNA binding"/>
    <property type="evidence" value="ECO:0007669"/>
    <property type="project" value="UniProtKB-KW"/>
</dbReference>
<feature type="domain" description="HTH lysR-type" evidence="5">
    <location>
        <begin position="1"/>
        <end position="59"/>
    </location>
</feature>
<keyword evidence="7" id="KW-1185">Reference proteome</keyword>
<dbReference type="Gene3D" id="3.40.190.290">
    <property type="match status" value="1"/>
</dbReference>